<accession>A0ABS0BUK1</accession>
<dbReference type="InterPro" id="IPR036895">
    <property type="entry name" value="Uracil-DNA_glycosylase-like_sf"/>
</dbReference>
<protein>
    <submittedName>
        <fullName evidence="2">DNA-deoxyinosine glycosylase</fullName>
        <ecNumber evidence="2">3.2.2.15</ecNumber>
    </submittedName>
</protein>
<dbReference type="InterPro" id="IPR005122">
    <property type="entry name" value="Uracil-DNA_glycosylase-like"/>
</dbReference>
<dbReference type="SMART" id="SM00986">
    <property type="entry name" value="UDG"/>
    <property type="match status" value="1"/>
</dbReference>
<dbReference type="Proteomes" id="UP001193680">
    <property type="component" value="Unassembled WGS sequence"/>
</dbReference>
<evidence type="ECO:0000259" key="1">
    <source>
        <dbReference type="SMART" id="SM00986"/>
    </source>
</evidence>
<gene>
    <name evidence="2" type="ORF">H8792_000315</name>
</gene>
<dbReference type="Pfam" id="PF03167">
    <property type="entry name" value="UDG"/>
    <property type="match status" value="1"/>
</dbReference>
<evidence type="ECO:0000313" key="2">
    <source>
        <dbReference type="EMBL" id="MBF6056780.1"/>
    </source>
</evidence>
<sequence length="180" mass="20265">MSDGSNLQQSAYFCQGFSPIIPPQPRLLILGTMPSVASLEEAFYYAHPRNAFWPIIGRMVNRELKGVDDKIAACRQLGILLWDVLQFCEREGSLDSAIKAPQANDFQTLFERFPQLKHVAFNGQAAEKLFTSQVLKKQLLDPSIQSALQLITLPSTSPANARLKIDDKYLLWQEKLSDLL</sequence>
<dbReference type="InterPro" id="IPR026353">
    <property type="entry name" value="Hypoxan-DNA_Glyclase"/>
</dbReference>
<dbReference type="NCBIfam" id="TIGR04274">
    <property type="entry name" value="hypoxanDNAglyco"/>
    <property type="match status" value="1"/>
</dbReference>
<keyword evidence="2" id="KW-0378">Hydrolase</keyword>
<name>A0ABS0BUK1_9GAMM</name>
<reference evidence="2 3" key="1">
    <citation type="submission" date="2020-06" db="EMBL/GenBank/DDBJ databases">
        <authorList>
            <person name="Scott K."/>
        </authorList>
    </citation>
    <scope>NUCLEOTIDE SEQUENCE [LARGE SCALE GENOMIC DNA]</scope>
    <source>
        <strain evidence="2 3">HH1</strain>
    </source>
</reference>
<dbReference type="Gene3D" id="3.40.470.10">
    <property type="entry name" value="Uracil-DNA glycosylase-like domain"/>
    <property type="match status" value="1"/>
</dbReference>
<keyword evidence="2" id="KW-0326">Glycosidase</keyword>
<organism evidence="2 3">
    <name type="scientific">Thiomicrorhabdus heinhorstiae</name>
    <dbReference type="NCBI Taxonomy" id="2748010"/>
    <lineage>
        <taxon>Bacteria</taxon>
        <taxon>Pseudomonadati</taxon>
        <taxon>Pseudomonadota</taxon>
        <taxon>Gammaproteobacteria</taxon>
        <taxon>Thiotrichales</taxon>
        <taxon>Piscirickettsiaceae</taxon>
        <taxon>Thiomicrorhabdus</taxon>
    </lineage>
</organism>
<reference evidence="2 3" key="2">
    <citation type="submission" date="2020-11" db="EMBL/GenBank/DDBJ databases">
        <title>Sulfur oxidizing isolate from Hospital Hole Sinkhole.</title>
        <authorList>
            <person name="Scott K.M."/>
        </authorList>
    </citation>
    <scope>NUCLEOTIDE SEQUENCE [LARGE SCALE GENOMIC DNA]</scope>
    <source>
        <strain evidence="2 3">HH1</strain>
    </source>
</reference>
<dbReference type="RefSeq" id="WP_194947147.1">
    <property type="nucleotide sequence ID" value="NZ_JACBGI020000001.1"/>
</dbReference>
<dbReference type="GO" id="GO:0033958">
    <property type="term" value="F:DNA-deoxyinosine glycosylase activity"/>
    <property type="evidence" value="ECO:0007669"/>
    <property type="project" value="UniProtKB-EC"/>
</dbReference>
<dbReference type="SMART" id="SM00987">
    <property type="entry name" value="UreE_C"/>
    <property type="match status" value="1"/>
</dbReference>
<dbReference type="EC" id="3.2.2.15" evidence="2"/>
<dbReference type="SUPFAM" id="SSF52141">
    <property type="entry name" value="Uracil-DNA glycosylase-like"/>
    <property type="match status" value="1"/>
</dbReference>
<feature type="domain" description="Uracil-DNA glycosylase-like" evidence="1">
    <location>
        <begin position="18"/>
        <end position="176"/>
    </location>
</feature>
<proteinExistence type="predicted"/>
<keyword evidence="3" id="KW-1185">Reference proteome</keyword>
<dbReference type="CDD" id="cd10032">
    <property type="entry name" value="UDG-F6_HDG"/>
    <property type="match status" value="1"/>
</dbReference>
<evidence type="ECO:0000313" key="3">
    <source>
        <dbReference type="Proteomes" id="UP001193680"/>
    </source>
</evidence>
<dbReference type="EMBL" id="JACBGI020000001">
    <property type="protein sequence ID" value="MBF6056780.1"/>
    <property type="molecule type" value="Genomic_DNA"/>
</dbReference>
<comment type="caution">
    <text evidence="2">The sequence shown here is derived from an EMBL/GenBank/DDBJ whole genome shotgun (WGS) entry which is preliminary data.</text>
</comment>